<proteinExistence type="predicted"/>
<dbReference type="EMBL" id="JANKHG010000001">
    <property type="protein sequence ID" value="MCR2745374.1"/>
    <property type="molecule type" value="Genomic_DNA"/>
</dbReference>
<evidence type="ECO:0000313" key="1">
    <source>
        <dbReference type="EMBL" id="MCR2745374.1"/>
    </source>
</evidence>
<dbReference type="InterPro" id="IPR008514">
    <property type="entry name" value="T6SS_Hcp"/>
</dbReference>
<dbReference type="Proteomes" id="UP001165267">
    <property type="component" value="Unassembled WGS sequence"/>
</dbReference>
<dbReference type="NCBIfam" id="TIGR03344">
    <property type="entry name" value="VI_effect_Hcp1"/>
    <property type="match status" value="1"/>
</dbReference>
<keyword evidence="2" id="KW-1185">Reference proteome</keyword>
<dbReference type="PANTHER" id="PTHR36152">
    <property type="entry name" value="CYTOPLASMIC PROTEIN-RELATED"/>
    <property type="match status" value="1"/>
</dbReference>
<reference evidence="1" key="1">
    <citation type="submission" date="2022-07" db="EMBL/GenBank/DDBJ databases">
        <authorList>
            <person name="Xamxidin M."/>
        </authorList>
    </citation>
    <scope>NUCLEOTIDE SEQUENCE</scope>
    <source>
        <strain evidence="1">YS8-69</strain>
    </source>
</reference>
<dbReference type="InterPro" id="IPR053165">
    <property type="entry name" value="HSI-I_assembly_Hcp1"/>
</dbReference>
<name>A0ABT1XER4_9BURK</name>
<dbReference type="RefSeq" id="WP_257510616.1">
    <property type="nucleotide sequence ID" value="NZ_JANKHG010000001.1"/>
</dbReference>
<dbReference type="Pfam" id="PF05638">
    <property type="entry name" value="T6SS_HCP"/>
    <property type="match status" value="1"/>
</dbReference>
<dbReference type="SUPFAM" id="SSF141452">
    <property type="entry name" value="Hcp1-like"/>
    <property type="match status" value="1"/>
</dbReference>
<dbReference type="InterPro" id="IPR036624">
    <property type="entry name" value="Hcp1-lik_sf"/>
</dbReference>
<accession>A0ABT1XER4</accession>
<dbReference type="PANTHER" id="PTHR36152:SF5">
    <property type="entry name" value="PROTEIN HCP1"/>
    <property type="match status" value="1"/>
</dbReference>
<gene>
    <name evidence="1" type="ORF">NSP04_01785</name>
</gene>
<protein>
    <submittedName>
        <fullName evidence="1">Type VI secretion system tube protein Hcp</fullName>
    </submittedName>
</protein>
<sequence>MSKVDMFLALDGSRQGAIQGESQVSGHVGEIEIQGWSWGMSQQVHSSSQIASKASVRTLTIQKSIDSSSTAIMSALKSAEILSKAVITCRDPGGLATIDYLRITLRKARICDYEISGGSDDGRQVGESFSIAFKEIEVVYTPKSAANLKAGACTYIDVYE</sequence>
<organism evidence="1 2">
    <name type="scientific">Limnobacter parvus</name>
    <dbReference type="NCBI Taxonomy" id="2939690"/>
    <lineage>
        <taxon>Bacteria</taxon>
        <taxon>Pseudomonadati</taxon>
        <taxon>Pseudomonadota</taxon>
        <taxon>Betaproteobacteria</taxon>
        <taxon>Burkholderiales</taxon>
        <taxon>Burkholderiaceae</taxon>
        <taxon>Limnobacter</taxon>
    </lineage>
</organism>
<comment type="caution">
    <text evidence="1">The sequence shown here is derived from an EMBL/GenBank/DDBJ whole genome shotgun (WGS) entry which is preliminary data.</text>
</comment>
<dbReference type="Gene3D" id="2.30.110.20">
    <property type="entry name" value="Hcp1-like"/>
    <property type="match status" value="1"/>
</dbReference>
<evidence type="ECO:0000313" key="2">
    <source>
        <dbReference type="Proteomes" id="UP001165267"/>
    </source>
</evidence>